<reference evidence="2" key="1">
    <citation type="journal article" date="2019" name="Int. J. Syst. Evol. Microbiol.">
        <title>The Global Catalogue of Microorganisms (GCM) 10K type strain sequencing project: providing services to taxonomists for standard genome sequencing and annotation.</title>
        <authorList>
            <consortium name="The Broad Institute Genomics Platform"/>
            <consortium name="The Broad Institute Genome Sequencing Center for Infectious Disease"/>
            <person name="Wu L."/>
            <person name="Ma J."/>
        </authorList>
    </citation>
    <scope>NUCLEOTIDE SEQUENCE [LARGE SCALE GENOMIC DNA]</scope>
    <source>
        <strain evidence="2">JCM 17452</strain>
    </source>
</reference>
<dbReference type="InterPro" id="IPR032774">
    <property type="entry name" value="WG_beta_rep"/>
</dbReference>
<dbReference type="EMBL" id="BAABAV010000002">
    <property type="protein sequence ID" value="GAA4269939.1"/>
    <property type="molecule type" value="Genomic_DNA"/>
</dbReference>
<comment type="caution">
    <text evidence="1">The sequence shown here is derived from an EMBL/GenBank/DDBJ whole genome shotgun (WGS) entry which is preliminary data.</text>
</comment>
<dbReference type="Pfam" id="PF14903">
    <property type="entry name" value="WG_beta_rep"/>
    <property type="match status" value="3"/>
</dbReference>
<evidence type="ECO:0000313" key="2">
    <source>
        <dbReference type="Proteomes" id="UP001500027"/>
    </source>
</evidence>
<organism evidence="1 2">
    <name type="scientific">Hyunsoonleella aestuarii</name>
    <dbReference type="NCBI Taxonomy" id="912802"/>
    <lineage>
        <taxon>Bacteria</taxon>
        <taxon>Pseudomonadati</taxon>
        <taxon>Bacteroidota</taxon>
        <taxon>Flavobacteriia</taxon>
        <taxon>Flavobacteriales</taxon>
        <taxon>Flavobacteriaceae</taxon>
    </lineage>
</organism>
<gene>
    <name evidence="1" type="ORF">GCM10022257_20400</name>
</gene>
<proteinExistence type="predicted"/>
<dbReference type="Proteomes" id="UP001500027">
    <property type="component" value="Unassembled WGS sequence"/>
</dbReference>
<keyword evidence="2" id="KW-1185">Reference proteome</keyword>
<dbReference type="PANTHER" id="PTHR37841:SF1">
    <property type="entry name" value="DUF3298 DOMAIN-CONTAINING PROTEIN"/>
    <property type="match status" value="1"/>
</dbReference>
<name>A0ABP8ED28_9FLAO</name>
<dbReference type="RefSeq" id="WP_139002326.1">
    <property type="nucleotide sequence ID" value="NZ_BAABAV010000002.1"/>
</dbReference>
<accession>A0ABP8ED28</accession>
<protein>
    <recommendedName>
        <fullName evidence="3">WG repeat-containing protein</fullName>
    </recommendedName>
</protein>
<dbReference type="PANTHER" id="PTHR37841">
    <property type="entry name" value="GLR2918 PROTEIN"/>
    <property type="match status" value="1"/>
</dbReference>
<sequence>MKKLLIIFFMIPIFGFSQTTEEFDFIAPYSDGYAAIKKGESWGFVNDKGTIAIDFRYDLVLTETNGNKYPIFKNNRCLISEIKKGITYFGYIDKTGNTVIEPKFLNAINFNNNKALALGILKEELGSNDILGKNVVSYRYFEVIIDTDGNVDTYLNPKGINVVLDKEYLKTPPEITSKQISNNLFVVRTKNSKWMIKSIE</sequence>
<evidence type="ECO:0000313" key="1">
    <source>
        <dbReference type="EMBL" id="GAA4269939.1"/>
    </source>
</evidence>
<evidence type="ECO:0008006" key="3">
    <source>
        <dbReference type="Google" id="ProtNLM"/>
    </source>
</evidence>